<accession>A0A8E2AZH6</accession>
<evidence type="ECO:0000313" key="4">
    <source>
        <dbReference type="Proteomes" id="UP000250043"/>
    </source>
</evidence>
<keyword evidence="1" id="KW-0812">Transmembrane</keyword>
<sequence>MTASRPDTCRPMPSTLNGANLDNTLGTLLIGVMIAAIVYGITVVQTYQYFRKSDSDSRILRALIMLLWVLDTVHQALLAFGLYTYVISDYGDIAALTTPTSSLLAAVVISATIEMIVRSLFSHRVWKLGRNAYMTAAIIGLSVIEFVWAGPAAHLNNFEKFTQLSPIFYVAVCAAIMADVLIASSQVATLWRLRTGFKRTDSIVRTLMLYSINTGLLTSVMAVVCLVTYVSMPDTFIYVAVYHIVSGLLLNALLATYNAKTELRNFESNVQVLSNPNNDRQGNLFTRSLSGRVHDERAIQISVVTVTDRKIDAMDKFDVFERASSLSN</sequence>
<proteinExistence type="predicted"/>
<feature type="transmembrane region" description="Helical" evidence="1">
    <location>
        <begin position="236"/>
        <end position="257"/>
    </location>
</feature>
<keyword evidence="1" id="KW-0472">Membrane</keyword>
<keyword evidence="4" id="KW-1185">Reference proteome</keyword>
<dbReference type="OrthoDB" id="2745105at2759"/>
<keyword evidence="1" id="KW-1133">Transmembrane helix</keyword>
<feature type="transmembrane region" description="Helical" evidence="1">
    <location>
        <begin position="167"/>
        <end position="191"/>
    </location>
</feature>
<feature type="transmembrane region" description="Helical" evidence="1">
    <location>
        <begin position="59"/>
        <end position="83"/>
    </location>
</feature>
<feature type="transmembrane region" description="Helical" evidence="1">
    <location>
        <begin position="103"/>
        <end position="121"/>
    </location>
</feature>
<feature type="transmembrane region" description="Helical" evidence="1">
    <location>
        <begin position="203"/>
        <end position="230"/>
    </location>
</feature>
<protein>
    <recommendedName>
        <fullName evidence="2">DUF6534 domain-containing protein</fullName>
    </recommendedName>
</protein>
<evidence type="ECO:0000256" key="1">
    <source>
        <dbReference type="SAM" id="Phobius"/>
    </source>
</evidence>
<dbReference type="PANTHER" id="PTHR40465:SF1">
    <property type="entry name" value="DUF6534 DOMAIN-CONTAINING PROTEIN"/>
    <property type="match status" value="1"/>
</dbReference>
<feature type="domain" description="DUF6534" evidence="2">
    <location>
        <begin position="176"/>
        <end position="260"/>
    </location>
</feature>
<dbReference type="AlphaFoldDB" id="A0A8E2AZH6"/>
<dbReference type="PANTHER" id="PTHR40465">
    <property type="entry name" value="CHROMOSOME 1, WHOLE GENOME SHOTGUN SEQUENCE"/>
    <property type="match status" value="1"/>
</dbReference>
<gene>
    <name evidence="3" type="ORF">OBBRIDRAFT_350577</name>
</gene>
<organism evidence="3 4">
    <name type="scientific">Obba rivulosa</name>
    <dbReference type="NCBI Taxonomy" id="1052685"/>
    <lineage>
        <taxon>Eukaryota</taxon>
        <taxon>Fungi</taxon>
        <taxon>Dikarya</taxon>
        <taxon>Basidiomycota</taxon>
        <taxon>Agaricomycotina</taxon>
        <taxon>Agaricomycetes</taxon>
        <taxon>Polyporales</taxon>
        <taxon>Gelatoporiaceae</taxon>
        <taxon>Obba</taxon>
    </lineage>
</organism>
<name>A0A8E2AZH6_9APHY</name>
<dbReference type="Proteomes" id="UP000250043">
    <property type="component" value="Unassembled WGS sequence"/>
</dbReference>
<reference evidence="3 4" key="1">
    <citation type="submission" date="2016-07" db="EMBL/GenBank/DDBJ databases">
        <title>Draft genome of the white-rot fungus Obba rivulosa 3A-2.</title>
        <authorList>
            <consortium name="DOE Joint Genome Institute"/>
            <person name="Miettinen O."/>
            <person name="Riley R."/>
            <person name="Acob R."/>
            <person name="Barry K."/>
            <person name="Cullen D."/>
            <person name="De Vries R."/>
            <person name="Hainaut M."/>
            <person name="Hatakka A."/>
            <person name="Henrissat B."/>
            <person name="Hilden K."/>
            <person name="Kuo R."/>
            <person name="Labutti K."/>
            <person name="Lipzen A."/>
            <person name="Makela M.R."/>
            <person name="Sandor L."/>
            <person name="Spatafora J.W."/>
            <person name="Grigoriev I.V."/>
            <person name="Hibbett D.S."/>
        </authorList>
    </citation>
    <scope>NUCLEOTIDE SEQUENCE [LARGE SCALE GENOMIC DNA]</scope>
    <source>
        <strain evidence="3 4">3A-2</strain>
    </source>
</reference>
<dbReference type="InterPro" id="IPR045339">
    <property type="entry name" value="DUF6534"/>
</dbReference>
<dbReference type="EMBL" id="KV722358">
    <property type="protein sequence ID" value="OCH93188.1"/>
    <property type="molecule type" value="Genomic_DNA"/>
</dbReference>
<dbReference type="Pfam" id="PF20152">
    <property type="entry name" value="DUF6534"/>
    <property type="match status" value="1"/>
</dbReference>
<evidence type="ECO:0000313" key="3">
    <source>
        <dbReference type="EMBL" id="OCH93188.1"/>
    </source>
</evidence>
<evidence type="ECO:0000259" key="2">
    <source>
        <dbReference type="Pfam" id="PF20152"/>
    </source>
</evidence>
<feature type="transmembrane region" description="Helical" evidence="1">
    <location>
        <begin position="133"/>
        <end position="155"/>
    </location>
</feature>
<feature type="transmembrane region" description="Helical" evidence="1">
    <location>
        <begin position="25"/>
        <end position="47"/>
    </location>
</feature>